<organism evidence="1 2">
    <name type="scientific">Larinioides sclopetarius</name>
    <dbReference type="NCBI Taxonomy" id="280406"/>
    <lineage>
        <taxon>Eukaryota</taxon>
        <taxon>Metazoa</taxon>
        <taxon>Ecdysozoa</taxon>
        <taxon>Arthropoda</taxon>
        <taxon>Chelicerata</taxon>
        <taxon>Arachnida</taxon>
        <taxon>Araneae</taxon>
        <taxon>Araneomorphae</taxon>
        <taxon>Entelegynae</taxon>
        <taxon>Araneoidea</taxon>
        <taxon>Araneidae</taxon>
        <taxon>Larinioides</taxon>
    </lineage>
</organism>
<protein>
    <submittedName>
        <fullName evidence="1">Uncharacterized protein</fullName>
    </submittedName>
</protein>
<dbReference type="Proteomes" id="UP001497382">
    <property type="component" value="Unassembled WGS sequence"/>
</dbReference>
<keyword evidence="2" id="KW-1185">Reference proteome</keyword>
<comment type="caution">
    <text evidence="1">The sequence shown here is derived from an EMBL/GenBank/DDBJ whole genome shotgun (WGS) entry which is preliminary data.</text>
</comment>
<proteinExistence type="predicted"/>
<evidence type="ECO:0000313" key="2">
    <source>
        <dbReference type="Proteomes" id="UP001497382"/>
    </source>
</evidence>
<dbReference type="EMBL" id="CAXIEN010000041">
    <property type="protein sequence ID" value="CAL1269513.1"/>
    <property type="molecule type" value="Genomic_DNA"/>
</dbReference>
<gene>
    <name evidence="1" type="ORF">LARSCL_LOCUS4782</name>
</gene>
<dbReference type="AlphaFoldDB" id="A0AAV1ZG95"/>
<accession>A0AAV1ZG95</accession>
<evidence type="ECO:0000313" key="1">
    <source>
        <dbReference type="EMBL" id="CAL1269513.1"/>
    </source>
</evidence>
<name>A0AAV1ZG95_9ARAC</name>
<reference evidence="1 2" key="1">
    <citation type="submission" date="2024-04" db="EMBL/GenBank/DDBJ databases">
        <authorList>
            <person name="Rising A."/>
            <person name="Reimegard J."/>
            <person name="Sonavane S."/>
            <person name="Akerstrom W."/>
            <person name="Nylinder S."/>
            <person name="Hedman E."/>
            <person name="Kallberg Y."/>
        </authorList>
    </citation>
    <scope>NUCLEOTIDE SEQUENCE [LARGE SCALE GENOMIC DNA]</scope>
</reference>
<sequence>MESGFEPATLQRSYSKLNYLHFVESESVLLKGEKGCTERLMFHIQMT</sequence>